<name>A0ABU6RSH7_9FABA</name>
<gene>
    <name evidence="2" type="ORF">PIB30_083253</name>
</gene>
<dbReference type="EMBL" id="JASCZI010031518">
    <property type="protein sequence ID" value="MED6126930.1"/>
    <property type="molecule type" value="Genomic_DNA"/>
</dbReference>
<comment type="caution">
    <text evidence="2">The sequence shown here is derived from an EMBL/GenBank/DDBJ whole genome shotgun (WGS) entry which is preliminary data.</text>
</comment>
<organism evidence="2 3">
    <name type="scientific">Stylosanthes scabra</name>
    <dbReference type="NCBI Taxonomy" id="79078"/>
    <lineage>
        <taxon>Eukaryota</taxon>
        <taxon>Viridiplantae</taxon>
        <taxon>Streptophyta</taxon>
        <taxon>Embryophyta</taxon>
        <taxon>Tracheophyta</taxon>
        <taxon>Spermatophyta</taxon>
        <taxon>Magnoliopsida</taxon>
        <taxon>eudicotyledons</taxon>
        <taxon>Gunneridae</taxon>
        <taxon>Pentapetalae</taxon>
        <taxon>rosids</taxon>
        <taxon>fabids</taxon>
        <taxon>Fabales</taxon>
        <taxon>Fabaceae</taxon>
        <taxon>Papilionoideae</taxon>
        <taxon>50 kb inversion clade</taxon>
        <taxon>dalbergioids sensu lato</taxon>
        <taxon>Dalbergieae</taxon>
        <taxon>Pterocarpus clade</taxon>
        <taxon>Stylosanthes</taxon>
    </lineage>
</organism>
<accession>A0ABU6RSH7</accession>
<evidence type="ECO:0000313" key="3">
    <source>
        <dbReference type="Proteomes" id="UP001341840"/>
    </source>
</evidence>
<reference evidence="2 3" key="1">
    <citation type="journal article" date="2023" name="Plants (Basel)">
        <title>Bridging the Gap: Combining Genomics and Transcriptomics Approaches to Understand Stylosanthes scabra, an Orphan Legume from the Brazilian Caatinga.</title>
        <authorList>
            <person name="Ferreira-Neto J.R.C."/>
            <person name="da Silva M.D."/>
            <person name="Binneck E."/>
            <person name="de Melo N.F."/>
            <person name="da Silva R.H."/>
            <person name="de Melo A.L.T.M."/>
            <person name="Pandolfi V."/>
            <person name="Bustamante F.O."/>
            <person name="Brasileiro-Vidal A.C."/>
            <person name="Benko-Iseppon A.M."/>
        </authorList>
    </citation>
    <scope>NUCLEOTIDE SEQUENCE [LARGE SCALE GENOMIC DNA]</scope>
    <source>
        <tissue evidence="2">Leaves</tissue>
    </source>
</reference>
<feature type="region of interest" description="Disordered" evidence="1">
    <location>
        <begin position="1"/>
        <end position="51"/>
    </location>
</feature>
<feature type="non-terminal residue" evidence="2">
    <location>
        <position position="172"/>
    </location>
</feature>
<feature type="compositionally biased region" description="Polar residues" evidence="1">
    <location>
        <begin position="16"/>
        <end position="36"/>
    </location>
</feature>
<evidence type="ECO:0000256" key="1">
    <source>
        <dbReference type="SAM" id="MobiDB-lite"/>
    </source>
</evidence>
<protein>
    <submittedName>
        <fullName evidence="2">Uncharacterized protein</fullName>
    </submittedName>
</protein>
<dbReference type="Proteomes" id="UP001341840">
    <property type="component" value="Unassembled WGS sequence"/>
</dbReference>
<sequence length="172" mass="18632">MEKQQKHSLIPASRRTAPTLNISLSPKETVSTTHDSQPPPTPCTPPRDHRRPVPASCRLVLATLTHTLVSLPPLLTALSYVVPPVPPPSSPQGSLKFVVLSHLLPSNRRILSKSSRLVAVSSLPRRRFISTRFFVEAMASVSPIFNARVLVSSFFVLQGKGFGSSTSLPVPA</sequence>
<proteinExistence type="predicted"/>
<evidence type="ECO:0000313" key="2">
    <source>
        <dbReference type="EMBL" id="MED6126930.1"/>
    </source>
</evidence>
<keyword evidence="3" id="KW-1185">Reference proteome</keyword>